<dbReference type="InterPro" id="IPR017896">
    <property type="entry name" value="4Fe4S_Fe-S-bd"/>
</dbReference>
<dbReference type="STRING" id="50990.A0A4Y7QE65"/>
<dbReference type="GO" id="GO:0005634">
    <property type="term" value="C:nucleus"/>
    <property type="evidence" value="ECO:0007669"/>
    <property type="project" value="UniProtKB-SubCell"/>
</dbReference>
<dbReference type="VEuPathDB" id="FungiDB:BD410DRAFT_743893"/>
<dbReference type="PANTHER" id="PTHR31001:SF56">
    <property type="entry name" value="ZN(2)-C6 FUNGAL-TYPE DOMAIN-CONTAINING PROTEIN"/>
    <property type="match status" value="1"/>
</dbReference>
<gene>
    <name evidence="8" type="ORF">BD410DRAFT_743893</name>
</gene>
<evidence type="ECO:0000313" key="8">
    <source>
        <dbReference type="EMBL" id="TDL25159.1"/>
    </source>
</evidence>
<dbReference type="GO" id="GO:0000981">
    <property type="term" value="F:DNA-binding transcription factor activity, RNA polymerase II-specific"/>
    <property type="evidence" value="ECO:0007669"/>
    <property type="project" value="InterPro"/>
</dbReference>
<proteinExistence type="predicted"/>
<feature type="domain" description="4Fe-4S ferredoxin-type" evidence="7">
    <location>
        <begin position="34"/>
        <end position="66"/>
    </location>
</feature>
<evidence type="ECO:0000313" key="9">
    <source>
        <dbReference type="Proteomes" id="UP000294933"/>
    </source>
</evidence>
<dbReference type="Proteomes" id="UP000294933">
    <property type="component" value="Unassembled WGS sequence"/>
</dbReference>
<keyword evidence="3" id="KW-0539">Nucleus</keyword>
<evidence type="ECO:0000256" key="3">
    <source>
        <dbReference type="ARBA" id="ARBA00023242"/>
    </source>
</evidence>
<dbReference type="PANTHER" id="PTHR31001">
    <property type="entry name" value="UNCHARACTERIZED TRANSCRIPTIONAL REGULATORY PROTEIN"/>
    <property type="match status" value="1"/>
</dbReference>
<evidence type="ECO:0000259" key="7">
    <source>
        <dbReference type="PROSITE" id="PS51379"/>
    </source>
</evidence>
<dbReference type="EMBL" id="ML170164">
    <property type="protein sequence ID" value="TDL25159.1"/>
    <property type="molecule type" value="Genomic_DNA"/>
</dbReference>
<keyword evidence="2" id="KW-0479">Metal-binding</keyword>
<feature type="region of interest" description="Disordered" evidence="5">
    <location>
        <begin position="693"/>
        <end position="723"/>
    </location>
</feature>
<dbReference type="InterPro" id="IPR007219">
    <property type="entry name" value="XnlR_reg_dom"/>
</dbReference>
<dbReference type="GO" id="GO:0006351">
    <property type="term" value="P:DNA-templated transcription"/>
    <property type="evidence" value="ECO:0007669"/>
    <property type="project" value="InterPro"/>
</dbReference>
<feature type="domain" description="Zn(2)-C6 fungal-type" evidence="6">
    <location>
        <begin position="27"/>
        <end position="56"/>
    </location>
</feature>
<dbReference type="Pfam" id="PF04082">
    <property type="entry name" value="Fungal_trans"/>
    <property type="match status" value="1"/>
</dbReference>
<keyword evidence="9" id="KW-1185">Reference proteome</keyword>
<dbReference type="InterPro" id="IPR036864">
    <property type="entry name" value="Zn2-C6_fun-type_DNA-bd_sf"/>
</dbReference>
<reference evidence="8 9" key="1">
    <citation type="submission" date="2018-06" db="EMBL/GenBank/DDBJ databases">
        <title>A transcriptomic atlas of mushroom development highlights an independent origin of complex multicellularity.</title>
        <authorList>
            <consortium name="DOE Joint Genome Institute"/>
            <person name="Krizsan K."/>
            <person name="Almasi E."/>
            <person name="Merenyi Z."/>
            <person name="Sahu N."/>
            <person name="Viragh M."/>
            <person name="Koszo T."/>
            <person name="Mondo S."/>
            <person name="Kiss B."/>
            <person name="Balint B."/>
            <person name="Kues U."/>
            <person name="Barry K."/>
            <person name="Hegedus J.C."/>
            <person name="Henrissat B."/>
            <person name="Johnson J."/>
            <person name="Lipzen A."/>
            <person name="Ohm R."/>
            <person name="Nagy I."/>
            <person name="Pangilinan J."/>
            <person name="Yan J."/>
            <person name="Xiong Y."/>
            <person name="Grigoriev I.V."/>
            <person name="Hibbett D.S."/>
            <person name="Nagy L.G."/>
        </authorList>
    </citation>
    <scope>NUCLEOTIDE SEQUENCE [LARGE SCALE GENOMIC DNA]</scope>
    <source>
        <strain evidence="8 9">SZMC22713</strain>
    </source>
</reference>
<accession>A0A4Y7QE65</accession>
<feature type="coiled-coil region" evidence="4">
    <location>
        <begin position="74"/>
        <end position="101"/>
    </location>
</feature>
<dbReference type="PROSITE" id="PS50048">
    <property type="entry name" value="ZN2_CY6_FUNGAL_2"/>
    <property type="match status" value="1"/>
</dbReference>
<evidence type="ECO:0000259" key="6">
    <source>
        <dbReference type="PROSITE" id="PS50048"/>
    </source>
</evidence>
<dbReference type="AlphaFoldDB" id="A0A4Y7QE65"/>
<comment type="subcellular location">
    <subcellularLocation>
        <location evidence="1">Nucleus</location>
    </subcellularLocation>
</comment>
<dbReference type="PROSITE" id="PS51379">
    <property type="entry name" value="4FE4S_FER_2"/>
    <property type="match status" value="1"/>
</dbReference>
<dbReference type="Gene3D" id="4.10.240.10">
    <property type="entry name" value="Zn(2)-C6 fungal-type DNA-binding domain"/>
    <property type="match status" value="1"/>
</dbReference>
<evidence type="ECO:0000256" key="4">
    <source>
        <dbReference type="SAM" id="Coils"/>
    </source>
</evidence>
<evidence type="ECO:0000256" key="2">
    <source>
        <dbReference type="ARBA" id="ARBA00022723"/>
    </source>
</evidence>
<sequence>MPAVRRTPSDDTRLREQELKRSRGELACAECTRLKLRCNKKLPCSSCVRRGCSSICPNGALTGGQGTRLVLADTEQLHRKLTEMRERIRQLEDALLLATSRWPEPHPLLSDELLSIKCGYDSCPAENPDNIHEDDLTNEFGTLTLSDDGSARFIGSTGASHFQSLLEADTQFEKQTYNEQSYATEVGKQSRASHSKDELDKLHRLVQAKESLPPYERAWTLCETYLEQASWVVRFVQRQQLIDELLIPIYNNKPNTAPDTTGSQIGVDLTSTHDLALLLMVFATGSLFDLTLPPDNDQAYEFYERACRLVSMDSVAHSPSVIATQTIAQMGIFVLLSNRGESVEKAFTFLNFAHSLGASLGLHRDPERWNLKNEAVQRRRRIFWQLFLCSNFQCISNGRPVLYNSSFIDTRFPDDCDQIIDLDGSMTMDNTHWKFRFAREVVYEVNKLTCTVRPVRYSQILDINRIIRAFDFPNFLHIPTEGLQWNSHGAYSIMQRITAAIRREWLLIHVNRSYFARALMEFPLDPMKSPFASSLLTSYRSALTIVKVIKDQFGVCQSYFIRNKGLWRYVFSSLVVIGALVVRSPKSNLAHAALIQLTLGVMFFENVTFQAKWEKHELNILLRLRRKALQVFTLQRSGQSSHEDVTVMPSDGERLWVDDLSILADQMRSTKNASMTKSVPEVITRPTCSGSMSAFVSDASPTQPPSSSGPHSPPLNAAGHDNSVPKVLSQHDLALFLAAASSFSERLPISYPDSSAGTVPPPLKASQTNERENNILMAYEESIAPVSNSELYDVPVKDMSWADTPDVDFATNEMWATFLQDSGVTTVQSDITKPS</sequence>
<dbReference type="GO" id="GO:0008270">
    <property type="term" value="F:zinc ion binding"/>
    <property type="evidence" value="ECO:0007669"/>
    <property type="project" value="InterPro"/>
</dbReference>
<dbReference type="SMART" id="SM00906">
    <property type="entry name" value="Fungal_trans"/>
    <property type="match status" value="1"/>
</dbReference>
<dbReference type="InterPro" id="IPR001138">
    <property type="entry name" value="Zn2Cys6_DnaBD"/>
</dbReference>
<dbReference type="SMART" id="SM00066">
    <property type="entry name" value="GAL4"/>
    <property type="match status" value="1"/>
</dbReference>
<keyword evidence="4" id="KW-0175">Coiled coil</keyword>
<dbReference type="OrthoDB" id="424974at2759"/>
<dbReference type="GO" id="GO:0003677">
    <property type="term" value="F:DNA binding"/>
    <property type="evidence" value="ECO:0007669"/>
    <property type="project" value="InterPro"/>
</dbReference>
<dbReference type="InterPro" id="IPR050613">
    <property type="entry name" value="Sec_Metabolite_Reg"/>
</dbReference>
<evidence type="ECO:0008006" key="10">
    <source>
        <dbReference type="Google" id="ProtNLM"/>
    </source>
</evidence>
<evidence type="ECO:0000256" key="5">
    <source>
        <dbReference type="SAM" id="MobiDB-lite"/>
    </source>
</evidence>
<dbReference type="PROSITE" id="PS00463">
    <property type="entry name" value="ZN2_CY6_FUNGAL_1"/>
    <property type="match status" value="1"/>
</dbReference>
<dbReference type="CDD" id="cd12148">
    <property type="entry name" value="fungal_TF_MHR"/>
    <property type="match status" value="1"/>
</dbReference>
<name>A0A4Y7QE65_9AGAM</name>
<organism evidence="8 9">
    <name type="scientific">Rickenella mellea</name>
    <dbReference type="NCBI Taxonomy" id="50990"/>
    <lineage>
        <taxon>Eukaryota</taxon>
        <taxon>Fungi</taxon>
        <taxon>Dikarya</taxon>
        <taxon>Basidiomycota</taxon>
        <taxon>Agaricomycotina</taxon>
        <taxon>Agaricomycetes</taxon>
        <taxon>Hymenochaetales</taxon>
        <taxon>Rickenellaceae</taxon>
        <taxon>Rickenella</taxon>
    </lineage>
</organism>
<protein>
    <recommendedName>
        <fullName evidence="10">Zn(2)-C6 fungal-type domain-containing protein</fullName>
    </recommendedName>
</protein>
<evidence type="ECO:0000256" key="1">
    <source>
        <dbReference type="ARBA" id="ARBA00004123"/>
    </source>
</evidence>